<dbReference type="GO" id="GO:0003677">
    <property type="term" value="F:DNA binding"/>
    <property type="evidence" value="ECO:0007669"/>
    <property type="project" value="UniProtKB-UniRule"/>
</dbReference>
<sequence length="221" mass="25112">MTQQLQSAETVPVVESANLSKGERTRERILDIAYDSIIHKGFAGTSIDELVEAAGITKSGFFYHFKDKGDLARQLLIRFLAEDDAVMDDLSERARKLVDDPLQRFLLFLNLYAELVDEMEELHPGCLVASVVYQDHAFDREVQKLNSEAVMRWRLRFTEWLTAIDEKYDPVFPIDREALADGLSAIVEGSIILAKALNDPRLMGKQLRLFRDMVKNAYGAT</sequence>
<feature type="DNA-binding region" description="H-T-H motif" evidence="4">
    <location>
        <begin position="46"/>
        <end position="65"/>
    </location>
</feature>
<dbReference type="InterPro" id="IPR009057">
    <property type="entry name" value="Homeodomain-like_sf"/>
</dbReference>
<dbReference type="Gene3D" id="1.10.357.10">
    <property type="entry name" value="Tetracycline Repressor, domain 2"/>
    <property type="match status" value="1"/>
</dbReference>
<dbReference type="SUPFAM" id="SSF46689">
    <property type="entry name" value="Homeodomain-like"/>
    <property type="match status" value="1"/>
</dbReference>
<dbReference type="InterPro" id="IPR001647">
    <property type="entry name" value="HTH_TetR"/>
</dbReference>
<dbReference type="EMBL" id="WTYM01000030">
    <property type="protein sequence ID" value="MXO58665.1"/>
    <property type="molecule type" value="Genomic_DNA"/>
</dbReference>
<protein>
    <submittedName>
        <fullName evidence="6">TetR family transcriptional regulator</fullName>
    </submittedName>
</protein>
<keyword evidence="1" id="KW-0805">Transcription regulation</keyword>
<evidence type="ECO:0000256" key="2">
    <source>
        <dbReference type="ARBA" id="ARBA00023125"/>
    </source>
</evidence>
<evidence type="ECO:0000259" key="5">
    <source>
        <dbReference type="PROSITE" id="PS50977"/>
    </source>
</evidence>
<comment type="caution">
    <text evidence="6">The sequence shown here is derived from an EMBL/GenBank/DDBJ whole genome shotgun (WGS) entry which is preliminary data.</text>
</comment>
<accession>A0A6I4SS61</accession>
<name>A0A6I4SS61_9SPHN</name>
<evidence type="ECO:0000256" key="4">
    <source>
        <dbReference type="PROSITE-ProRule" id="PRU00335"/>
    </source>
</evidence>
<dbReference type="OrthoDB" id="9811084at2"/>
<proteinExistence type="predicted"/>
<dbReference type="PANTHER" id="PTHR47506:SF1">
    <property type="entry name" value="HTH-TYPE TRANSCRIPTIONAL REGULATOR YJDC"/>
    <property type="match status" value="1"/>
</dbReference>
<keyword evidence="7" id="KW-1185">Reference proteome</keyword>
<dbReference type="PANTHER" id="PTHR47506">
    <property type="entry name" value="TRANSCRIPTIONAL REGULATORY PROTEIN"/>
    <property type="match status" value="1"/>
</dbReference>
<dbReference type="Pfam" id="PF00440">
    <property type="entry name" value="TetR_N"/>
    <property type="match status" value="1"/>
</dbReference>
<gene>
    <name evidence="6" type="ORF">GRI89_03800</name>
</gene>
<evidence type="ECO:0000313" key="7">
    <source>
        <dbReference type="Proteomes" id="UP000433652"/>
    </source>
</evidence>
<evidence type="ECO:0000256" key="3">
    <source>
        <dbReference type="ARBA" id="ARBA00023163"/>
    </source>
</evidence>
<keyword evidence="3" id="KW-0804">Transcription</keyword>
<reference evidence="6 7" key="1">
    <citation type="submission" date="2019-12" db="EMBL/GenBank/DDBJ databases">
        <title>Genomic-based taxomic classification of the family Erythrobacteraceae.</title>
        <authorList>
            <person name="Xu L."/>
        </authorList>
    </citation>
    <scope>NUCLEOTIDE SEQUENCE [LARGE SCALE GENOMIC DNA]</scope>
    <source>
        <strain evidence="6 7">MCCC 1K01500</strain>
    </source>
</reference>
<evidence type="ECO:0000256" key="1">
    <source>
        <dbReference type="ARBA" id="ARBA00023015"/>
    </source>
</evidence>
<feature type="domain" description="HTH tetR-type" evidence="5">
    <location>
        <begin position="23"/>
        <end position="83"/>
    </location>
</feature>
<dbReference type="Proteomes" id="UP000433652">
    <property type="component" value="Unassembled WGS sequence"/>
</dbReference>
<dbReference type="PRINTS" id="PR00455">
    <property type="entry name" value="HTHTETR"/>
</dbReference>
<dbReference type="PROSITE" id="PS50977">
    <property type="entry name" value="HTH_TETR_2"/>
    <property type="match status" value="1"/>
</dbReference>
<dbReference type="AlphaFoldDB" id="A0A6I4SS61"/>
<evidence type="ECO:0000313" key="6">
    <source>
        <dbReference type="EMBL" id="MXO58665.1"/>
    </source>
</evidence>
<keyword evidence="2 4" id="KW-0238">DNA-binding</keyword>
<dbReference type="InterPro" id="IPR036271">
    <property type="entry name" value="Tet_transcr_reg_TetR-rel_C_sf"/>
</dbReference>
<organism evidence="6 7">
    <name type="scientific">Croceibacterium salegens</name>
    <dbReference type="NCBI Taxonomy" id="1737568"/>
    <lineage>
        <taxon>Bacteria</taxon>
        <taxon>Pseudomonadati</taxon>
        <taxon>Pseudomonadota</taxon>
        <taxon>Alphaproteobacteria</taxon>
        <taxon>Sphingomonadales</taxon>
        <taxon>Erythrobacteraceae</taxon>
        <taxon>Croceibacterium</taxon>
    </lineage>
</organism>
<dbReference type="SUPFAM" id="SSF48498">
    <property type="entry name" value="Tetracyclin repressor-like, C-terminal domain"/>
    <property type="match status" value="1"/>
</dbReference>
<dbReference type="RefSeq" id="WP_159792365.1">
    <property type="nucleotide sequence ID" value="NZ_WTYM01000030.1"/>
</dbReference>